<keyword evidence="4 6" id="KW-1133">Transmembrane helix</keyword>
<feature type="transmembrane region" description="Helical" evidence="6">
    <location>
        <begin position="291"/>
        <end position="307"/>
    </location>
</feature>
<dbReference type="PANTHER" id="PTHR43124">
    <property type="entry name" value="PURINE EFFLUX PUMP PBUE"/>
    <property type="match status" value="1"/>
</dbReference>
<evidence type="ECO:0000256" key="6">
    <source>
        <dbReference type="SAM" id="Phobius"/>
    </source>
</evidence>
<dbReference type="InterPro" id="IPR050189">
    <property type="entry name" value="MFS_Efflux_Transporters"/>
</dbReference>
<feature type="transmembrane region" description="Helical" evidence="6">
    <location>
        <begin position="157"/>
        <end position="175"/>
    </location>
</feature>
<sequence>MLVVAFVTLLAIGTDLFVVSPLLPDIAHEFKVSAGTAGNSVTVFSVAYMVGAPFIGSLADRLGRRTVLMVGLVVFGLANVLTGLAPGFAVLLAARALAGLSAAAVTPSVQSLVGQVAPSERRGSWMAVATAGFLISLSVGAPAGTAVASWLSWRETFVGLGVLAAVLAAVNLPAWPSKAGAVAADATQAGAERTATLPAKVRAVSVTGLWAFAVYSLYTYVGTGLRDVAHLGTGAVATALFVYGIGAVAGSLSGGRLADRYGTGRVVIGSLLLLSVLEVVLDFAFHAPGPVLIAALGLFALTAYPCLPAYQSRLVAAFPAGAGSVMAWNSCFMYLGTSLGAAAGGTLLSSAGFGWIAPSGAVVALLGALVYSRWALPRQPATVPAATV</sequence>
<dbReference type="Proteomes" id="UP000176005">
    <property type="component" value="Unassembled WGS sequence"/>
</dbReference>
<protein>
    <recommendedName>
        <fullName evidence="7">Major facilitator superfamily (MFS) profile domain-containing protein</fullName>
    </recommendedName>
</protein>
<dbReference type="SUPFAM" id="SSF103473">
    <property type="entry name" value="MFS general substrate transporter"/>
    <property type="match status" value="1"/>
</dbReference>
<feature type="transmembrane region" description="Helical" evidence="6">
    <location>
        <begin position="66"/>
        <end position="86"/>
    </location>
</feature>
<name>A0A1E7L2H3_9ACTN</name>
<evidence type="ECO:0000259" key="7">
    <source>
        <dbReference type="PROSITE" id="PS50850"/>
    </source>
</evidence>
<evidence type="ECO:0000313" key="8">
    <source>
        <dbReference type="EMBL" id="OEV10379.1"/>
    </source>
</evidence>
<comment type="caution">
    <text evidence="8">The sequence shown here is derived from an EMBL/GenBank/DDBJ whole genome shotgun (WGS) entry which is preliminary data.</text>
</comment>
<keyword evidence="3 6" id="KW-0812">Transmembrane</keyword>
<dbReference type="PANTHER" id="PTHR43124:SF3">
    <property type="entry name" value="CHLORAMPHENICOL EFFLUX PUMP RV0191"/>
    <property type="match status" value="1"/>
</dbReference>
<dbReference type="CDD" id="cd17324">
    <property type="entry name" value="MFS_NepI_like"/>
    <property type="match status" value="1"/>
</dbReference>
<keyword evidence="2" id="KW-1003">Cell membrane</keyword>
<feature type="domain" description="Major facilitator superfamily (MFS) profile" evidence="7">
    <location>
        <begin position="1"/>
        <end position="379"/>
    </location>
</feature>
<dbReference type="GO" id="GO:0022857">
    <property type="term" value="F:transmembrane transporter activity"/>
    <property type="evidence" value="ECO:0007669"/>
    <property type="project" value="InterPro"/>
</dbReference>
<keyword evidence="5 6" id="KW-0472">Membrane</keyword>
<proteinExistence type="predicted"/>
<feature type="transmembrane region" description="Helical" evidence="6">
    <location>
        <begin position="40"/>
        <end position="59"/>
    </location>
</feature>
<feature type="transmembrane region" description="Helical" evidence="6">
    <location>
        <begin position="125"/>
        <end position="151"/>
    </location>
</feature>
<feature type="transmembrane region" description="Helical" evidence="6">
    <location>
        <begin position="347"/>
        <end position="371"/>
    </location>
</feature>
<feature type="transmembrane region" description="Helical" evidence="6">
    <location>
        <begin position="233"/>
        <end position="254"/>
    </location>
</feature>
<keyword evidence="9" id="KW-1185">Reference proteome</keyword>
<reference evidence="8 9" key="1">
    <citation type="journal article" date="2016" name="Front. Microbiol.">
        <title>Comparative Genomics Analysis of Streptomyces Species Reveals Their Adaptation to the Marine Environment and Their Diversity at the Genomic Level.</title>
        <authorList>
            <person name="Tian X."/>
            <person name="Zhang Z."/>
            <person name="Yang T."/>
            <person name="Chen M."/>
            <person name="Li J."/>
            <person name="Chen F."/>
            <person name="Yang J."/>
            <person name="Li W."/>
            <person name="Zhang B."/>
            <person name="Zhang Z."/>
            <person name="Wu J."/>
            <person name="Zhang C."/>
            <person name="Long L."/>
            <person name="Xiao J."/>
        </authorList>
    </citation>
    <scope>NUCLEOTIDE SEQUENCE [LARGE SCALE GENOMIC DNA]</scope>
    <source>
        <strain evidence="8 9">SCSIO 10429</strain>
    </source>
</reference>
<evidence type="ECO:0000313" key="9">
    <source>
        <dbReference type="Proteomes" id="UP000176005"/>
    </source>
</evidence>
<comment type="subcellular location">
    <subcellularLocation>
        <location evidence="1">Cell membrane</location>
        <topology evidence="1">Multi-pass membrane protein</topology>
    </subcellularLocation>
</comment>
<evidence type="ECO:0000256" key="4">
    <source>
        <dbReference type="ARBA" id="ARBA00022989"/>
    </source>
</evidence>
<dbReference type="InterPro" id="IPR011701">
    <property type="entry name" value="MFS"/>
</dbReference>
<feature type="transmembrane region" description="Helical" evidence="6">
    <location>
        <begin position="314"/>
        <end position="335"/>
    </location>
</feature>
<evidence type="ECO:0000256" key="1">
    <source>
        <dbReference type="ARBA" id="ARBA00004651"/>
    </source>
</evidence>
<accession>A0A1E7L2H3</accession>
<dbReference type="AlphaFoldDB" id="A0A1E7L2H3"/>
<feature type="transmembrane region" description="Helical" evidence="6">
    <location>
        <begin position="266"/>
        <end position="285"/>
    </location>
</feature>
<dbReference type="InterPro" id="IPR036259">
    <property type="entry name" value="MFS_trans_sf"/>
</dbReference>
<feature type="transmembrane region" description="Helical" evidence="6">
    <location>
        <begin position="203"/>
        <end position="221"/>
    </location>
</feature>
<dbReference type="PROSITE" id="PS50850">
    <property type="entry name" value="MFS"/>
    <property type="match status" value="1"/>
</dbReference>
<dbReference type="Gene3D" id="1.20.1250.20">
    <property type="entry name" value="MFS general substrate transporter like domains"/>
    <property type="match status" value="1"/>
</dbReference>
<dbReference type="GO" id="GO:0005886">
    <property type="term" value="C:plasma membrane"/>
    <property type="evidence" value="ECO:0007669"/>
    <property type="project" value="UniProtKB-SubCell"/>
</dbReference>
<organism evidence="8 9">
    <name type="scientific">Streptomyces nanshensis</name>
    <dbReference type="NCBI Taxonomy" id="518642"/>
    <lineage>
        <taxon>Bacteria</taxon>
        <taxon>Bacillati</taxon>
        <taxon>Actinomycetota</taxon>
        <taxon>Actinomycetes</taxon>
        <taxon>Kitasatosporales</taxon>
        <taxon>Streptomycetaceae</taxon>
        <taxon>Streptomyces</taxon>
    </lineage>
</organism>
<evidence type="ECO:0000256" key="2">
    <source>
        <dbReference type="ARBA" id="ARBA00022475"/>
    </source>
</evidence>
<feature type="transmembrane region" description="Helical" evidence="6">
    <location>
        <begin position="92"/>
        <end position="113"/>
    </location>
</feature>
<evidence type="ECO:0000256" key="3">
    <source>
        <dbReference type="ARBA" id="ARBA00022692"/>
    </source>
</evidence>
<gene>
    <name evidence="8" type="ORF">AN218_17810</name>
</gene>
<dbReference type="InterPro" id="IPR020846">
    <property type="entry name" value="MFS_dom"/>
</dbReference>
<evidence type="ECO:0000256" key="5">
    <source>
        <dbReference type="ARBA" id="ARBA00023136"/>
    </source>
</evidence>
<dbReference type="Pfam" id="PF07690">
    <property type="entry name" value="MFS_1"/>
    <property type="match status" value="1"/>
</dbReference>
<dbReference type="EMBL" id="LJGW01000303">
    <property type="protein sequence ID" value="OEV10379.1"/>
    <property type="molecule type" value="Genomic_DNA"/>
</dbReference>
<dbReference type="PATRIC" id="fig|518642.10.peg.4224"/>